<evidence type="ECO:0008006" key="4">
    <source>
        <dbReference type="Google" id="ProtNLM"/>
    </source>
</evidence>
<dbReference type="EMBL" id="CAJNIZ010003795">
    <property type="protein sequence ID" value="CAE7226031.1"/>
    <property type="molecule type" value="Genomic_DNA"/>
</dbReference>
<dbReference type="InterPro" id="IPR011990">
    <property type="entry name" value="TPR-like_helical_dom_sf"/>
</dbReference>
<organism evidence="2 3">
    <name type="scientific">Symbiodinium pilosum</name>
    <name type="common">Dinoflagellate</name>
    <dbReference type="NCBI Taxonomy" id="2952"/>
    <lineage>
        <taxon>Eukaryota</taxon>
        <taxon>Sar</taxon>
        <taxon>Alveolata</taxon>
        <taxon>Dinophyceae</taxon>
        <taxon>Suessiales</taxon>
        <taxon>Symbiodiniaceae</taxon>
        <taxon>Symbiodinium</taxon>
    </lineage>
</organism>
<evidence type="ECO:0000313" key="2">
    <source>
        <dbReference type="EMBL" id="CAE7226031.1"/>
    </source>
</evidence>
<feature type="repeat" description="PPR" evidence="1">
    <location>
        <begin position="229"/>
        <end position="263"/>
    </location>
</feature>
<feature type="repeat" description="PPR" evidence="1">
    <location>
        <begin position="47"/>
        <end position="81"/>
    </location>
</feature>
<feature type="repeat" description="PPR" evidence="1">
    <location>
        <begin position="156"/>
        <end position="190"/>
    </location>
</feature>
<accession>A0A812KFI5</accession>
<dbReference type="PANTHER" id="PTHR46862:SF3">
    <property type="entry name" value="OS07G0661900 PROTEIN"/>
    <property type="match status" value="1"/>
</dbReference>
<sequence length="371" mass="40589">MLAMIRDGIRLESLACAVLLGSWAKTAEVARVEAWMGRIRTAEVGLDSIAYTALISASSSAGDAERAEAVLDELRALGLAVNVVSHTAVVQAHLKSRHPERLTRAQRAVERMLEAAEAQPNALTFGLLIGGFASEGHVAEAEDWYARMRCSLRDVDLVAHNAVINASARAGDLVRARLWWERLMLADLQPDATSHNTVLEAATRAAPEEGESFFADLSAAGFHGMVWPTEVTFAILMRPSAERGDLENVDRLWQQMLSFGVRPQACNLWAVLSACANSKPPLPDTAVQRYQDWVRQGGSTDRHVVSALRSALSTEKREVYPACFLPVLQSVFLLACSASCHYSLREIAQHFARHGDALTSGQMSPHEKPKR</sequence>
<comment type="caution">
    <text evidence="2">The sequence shown here is derived from an EMBL/GenBank/DDBJ whole genome shotgun (WGS) entry which is preliminary data.</text>
</comment>
<dbReference type="OrthoDB" id="185373at2759"/>
<dbReference type="AlphaFoldDB" id="A0A812KFI5"/>
<name>A0A812KFI5_SYMPI</name>
<dbReference type="PROSITE" id="PS51375">
    <property type="entry name" value="PPR"/>
    <property type="match status" value="3"/>
</dbReference>
<protein>
    <recommendedName>
        <fullName evidence="4">Pentatricopeptide repeat-containing protein, chloroplastic</fullName>
    </recommendedName>
</protein>
<dbReference type="NCBIfam" id="TIGR00756">
    <property type="entry name" value="PPR"/>
    <property type="match status" value="1"/>
</dbReference>
<keyword evidence="3" id="KW-1185">Reference proteome</keyword>
<dbReference type="PANTHER" id="PTHR46862">
    <property type="entry name" value="OS07G0661900 PROTEIN"/>
    <property type="match status" value="1"/>
</dbReference>
<dbReference type="Pfam" id="PF13812">
    <property type="entry name" value="PPR_3"/>
    <property type="match status" value="1"/>
</dbReference>
<dbReference type="Pfam" id="PF01535">
    <property type="entry name" value="PPR"/>
    <property type="match status" value="1"/>
</dbReference>
<evidence type="ECO:0000313" key="3">
    <source>
        <dbReference type="Proteomes" id="UP000649617"/>
    </source>
</evidence>
<proteinExistence type="predicted"/>
<reference evidence="2" key="1">
    <citation type="submission" date="2021-02" db="EMBL/GenBank/DDBJ databases">
        <authorList>
            <person name="Dougan E. K."/>
            <person name="Rhodes N."/>
            <person name="Thang M."/>
            <person name="Chan C."/>
        </authorList>
    </citation>
    <scope>NUCLEOTIDE SEQUENCE</scope>
</reference>
<dbReference type="InterPro" id="IPR002885">
    <property type="entry name" value="PPR_rpt"/>
</dbReference>
<dbReference type="Gene3D" id="1.25.40.10">
    <property type="entry name" value="Tetratricopeptide repeat domain"/>
    <property type="match status" value="3"/>
</dbReference>
<evidence type="ECO:0000256" key="1">
    <source>
        <dbReference type="PROSITE-ProRule" id="PRU00708"/>
    </source>
</evidence>
<dbReference type="Proteomes" id="UP000649617">
    <property type="component" value="Unassembled WGS sequence"/>
</dbReference>
<gene>
    <name evidence="2" type="ORF">SPIL2461_LOCUS3201</name>
</gene>